<accession>A0A4Z2EJZ5</accession>
<dbReference type="Proteomes" id="UP000314294">
    <property type="component" value="Unassembled WGS sequence"/>
</dbReference>
<reference evidence="2 3" key="1">
    <citation type="submission" date="2019-03" db="EMBL/GenBank/DDBJ databases">
        <title>First draft genome of Liparis tanakae, snailfish: a comprehensive survey of snailfish specific genes.</title>
        <authorList>
            <person name="Kim W."/>
            <person name="Song I."/>
            <person name="Jeong J.-H."/>
            <person name="Kim D."/>
            <person name="Kim S."/>
            <person name="Ryu S."/>
            <person name="Song J.Y."/>
            <person name="Lee S.K."/>
        </authorList>
    </citation>
    <scope>NUCLEOTIDE SEQUENCE [LARGE SCALE GENOMIC DNA]</scope>
    <source>
        <tissue evidence="2">Muscle</tissue>
    </source>
</reference>
<dbReference type="AlphaFoldDB" id="A0A4Z2EJZ5"/>
<comment type="caution">
    <text evidence="2">The sequence shown here is derived from an EMBL/GenBank/DDBJ whole genome shotgun (WGS) entry which is preliminary data.</text>
</comment>
<dbReference type="EMBL" id="SRLO01006226">
    <property type="protein sequence ID" value="TNN28961.1"/>
    <property type="molecule type" value="Genomic_DNA"/>
</dbReference>
<name>A0A4Z2EJZ5_9TELE</name>
<proteinExistence type="predicted"/>
<organism evidence="2 3">
    <name type="scientific">Liparis tanakae</name>
    <name type="common">Tanaka's snailfish</name>
    <dbReference type="NCBI Taxonomy" id="230148"/>
    <lineage>
        <taxon>Eukaryota</taxon>
        <taxon>Metazoa</taxon>
        <taxon>Chordata</taxon>
        <taxon>Craniata</taxon>
        <taxon>Vertebrata</taxon>
        <taxon>Euteleostomi</taxon>
        <taxon>Actinopterygii</taxon>
        <taxon>Neopterygii</taxon>
        <taxon>Teleostei</taxon>
        <taxon>Neoteleostei</taxon>
        <taxon>Acanthomorphata</taxon>
        <taxon>Eupercaria</taxon>
        <taxon>Perciformes</taxon>
        <taxon>Cottioidei</taxon>
        <taxon>Cottales</taxon>
        <taxon>Liparidae</taxon>
        <taxon>Liparis</taxon>
    </lineage>
</organism>
<evidence type="ECO:0000313" key="3">
    <source>
        <dbReference type="Proteomes" id="UP000314294"/>
    </source>
</evidence>
<keyword evidence="3" id="KW-1185">Reference proteome</keyword>
<sequence length="108" mass="11532">MLLFSTACWSYFPSVIPLFGASSSFLKPLTVFSRPLSGKCSRHSDVGAHGEAHDVGAPGEVIGSGPTPPSLDTFTGFVKETCSCCVTNNSKSSSHFSEWSDIISRRTK</sequence>
<evidence type="ECO:0000256" key="1">
    <source>
        <dbReference type="SAM" id="MobiDB-lite"/>
    </source>
</evidence>
<evidence type="ECO:0000313" key="2">
    <source>
        <dbReference type="EMBL" id="TNN28961.1"/>
    </source>
</evidence>
<feature type="compositionally biased region" description="Basic and acidic residues" evidence="1">
    <location>
        <begin position="43"/>
        <end position="54"/>
    </location>
</feature>
<protein>
    <submittedName>
        <fullName evidence="2">Uncharacterized protein</fullName>
    </submittedName>
</protein>
<gene>
    <name evidence="2" type="ORF">EYF80_060891</name>
</gene>
<feature type="region of interest" description="Disordered" evidence="1">
    <location>
        <begin position="43"/>
        <end position="66"/>
    </location>
</feature>